<dbReference type="Gene3D" id="1.10.3720.10">
    <property type="entry name" value="MetI-like"/>
    <property type="match status" value="1"/>
</dbReference>
<evidence type="ECO:0000256" key="7">
    <source>
        <dbReference type="RuleBase" id="RU363032"/>
    </source>
</evidence>
<evidence type="ECO:0000313" key="9">
    <source>
        <dbReference type="EMBL" id="OAM72977.1"/>
    </source>
</evidence>
<dbReference type="InterPro" id="IPR000515">
    <property type="entry name" value="MetI-like"/>
</dbReference>
<evidence type="ECO:0000256" key="2">
    <source>
        <dbReference type="ARBA" id="ARBA00022448"/>
    </source>
</evidence>
<dbReference type="PANTHER" id="PTHR32243:SF18">
    <property type="entry name" value="INNER MEMBRANE ABC TRANSPORTER PERMEASE PROTEIN YCJP"/>
    <property type="match status" value="1"/>
</dbReference>
<dbReference type="PROSITE" id="PS50928">
    <property type="entry name" value="ABC_TM1"/>
    <property type="match status" value="1"/>
</dbReference>
<keyword evidence="3" id="KW-1003">Cell membrane</keyword>
<comment type="caution">
    <text evidence="9">The sequence shown here is derived from an EMBL/GenBank/DDBJ whole genome shotgun (WGS) entry which is preliminary data.</text>
</comment>
<keyword evidence="5 7" id="KW-1133">Transmembrane helix</keyword>
<dbReference type="GO" id="GO:0005886">
    <property type="term" value="C:plasma membrane"/>
    <property type="evidence" value="ECO:0007669"/>
    <property type="project" value="UniProtKB-SubCell"/>
</dbReference>
<dbReference type="CDD" id="cd06261">
    <property type="entry name" value="TM_PBP2"/>
    <property type="match status" value="1"/>
</dbReference>
<dbReference type="SUPFAM" id="SSF161098">
    <property type="entry name" value="MetI-like"/>
    <property type="match status" value="1"/>
</dbReference>
<feature type="transmembrane region" description="Helical" evidence="7">
    <location>
        <begin position="235"/>
        <end position="259"/>
    </location>
</feature>
<evidence type="ECO:0000256" key="6">
    <source>
        <dbReference type="ARBA" id="ARBA00023136"/>
    </source>
</evidence>
<comment type="subcellular location">
    <subcellularLocation>
        <location evidence="1 7">Cell membrane</location>
        <topology evidence="1 7">Multi-pass membrane protein</topology>
    </subcellularLocation>
</comment>
<reference evidence="9 10" key="1">
    <citation type="submission" date="2016-03" db="EMBL/GenBank/DDBJ databases">
        <title>Genome sequencing of Devosia sp. S37.</title>
        <authorList>
            <person name="Mohd Nor M."/>
        </authorList>
    </citation>
    <scope>NUCLEOTIDE SEQUENCE [LARGE SCALE GENOMIC DNA]</scope>
    <source>
        <strain evidence="9 10">S37</strain>
    </source>
</reference>
<feature type="domain" description="ABC transmembrane type-1" evidence="8">
    <location>
        <begin position="67"/>
        <end position="259"/>
    </location>
</feature>
<sequence length="273" mass="30666">MNARGRFLILFPLALFVLIPFVWMLQTAIKQDADLYNFEGVPFMFQMAPTLKNVTYLLFETQFLRWFGNSLMVGIIVACITVVLSTLGGYSLSRYNFPLSNAMGIGMFISYLVPQALIFIPLARVMTALHLQDSLLALILIYPTLTVPFCTWFMMGYFRSIPRQLDEAARMDGADTIQILRRVIVPLAMPGILTVFLYAFVMTWQEYLYAVTLISTPSSKTLPVAATTELVRGDVFFWGSLMSATLIGSLPTILVFSFFSKHFISGITHGAVK</sequence>
<feature type="transmembrane region" description="Helical" evidence="7">
    <location>
        <begin position="7"/>
        <end position="29"/>
    </location>
</feature>
<proteinExistence type="inferred from homology"/>
<organism evidence="9 10">
    <name type="scientific">Devosia elaeis</name>
    <dbReference type="NCBI Taxonomy" id="1770058"/>
    <lineage>
        <taxon>Bacteria</taxon>
        <taxon>Pseudomonadati</taxon>
        <taxon>Pseudomonadota</taxon>
        <taxon>Alphaproteobacteria</taxon>
        <taxon>Hyphomicrobiales</taxon>
        <taxon>Devosiaceae</taxon>
        <taxon>Devosia</taxon>
    </lineage>
</organism>
<feature type="transmembrane region" description="Helical" evidence="7">
    <location>
        <begin position="66"/>
        <end position="90"/>
    </location>
</feature>
<dbReference type="EMBL" id="LVVY01000151">
    <property type="protein sequence ID" value="OAM72977.1"/>
    <property type="molecule type" value="Genomic_DNA"/>
</dbReference>
<keyword evidence="2 7" id="KW-0813">Transport</keyword>
<keyword evidence="6 7" id="KW-0472">Membrane</keyword>
<keyword evidence="4 7" id="KW-0812">Transmembrane</keyword>
<feature type="transmembrane region" description="Helical" evidence="7">
    <location>
        <begin position="179"/>
        <end position="201"/>
    </location>
</feature>
<dbReference type="STRING" id="1770058.A3840_18815"/>
<evidence type="ECO:0000313" key="10">
    <source>
        <dbReference type="Proteomes" id="UP000078389"/>
    </source>
</evidence>
<comment type="similarity">
    <text evidence="7">Belongs to the binding-protein-dependent transport system permease family.</text>
</comment>
<accession>A0A178HJK7</accession>
<dbReference type="RefSeq" id="WP_067460776.1">
    <property type="nucleotide sequence ID" value="NZ_LVVY01000151.1"/>
</dbReference>
<feature type="transmembrane region" description="Helical" evidence="7">
    <location>
        <begin position="102"/>
        <end position="123"/>
    </location>
</feature>
<dbReference type="InterPro" id="IPR050901">
    <property type="entry name" value="BP-dep_ABC_trans_perm"/>
</dbReference>
<evidence type="ECO:0000256" key="3">
    <source>
        <dbReference type="ARBA" id="ARBA00022475"/>
    </source>
</evidence>
<name>A0A178HJK7_9HYPH</name>
<evidence type="ECO:0000256" key="4">
    <source>
        <dbReference type="ARBA" id="ARBA00022692"/>
    </source>
</evidence>
<dbReference type="Pfam" id="PF00528">
    <property type="entry name" value="BPD_transp_1"/>
    <property type="match status" value="1"/>
</dbReference>
<dbReference type="Proteomes" id="UP000078389">
    <property type="component" value="Unassembled WGS sequence"/>
</dbReference>
<evidence type="ECO:0000259" key="8">
    <source>
        <dbReference type="PROSITE" id="PS50928"/>
    </source>
</evidence>
<dbReference type="PANTHER" id="PTHR32243">
    <property type="entry name" value="MALTOSE TRANSPORT SYSTEM PERMEASE-RELATED"/>
    <property type="match status" value="1"/>
</dbReference>
<protein>
    <recommendedName>
        <fullName evidence="8">ABC transmembrane type-1 domain-containing protein</fullName>
    </recommendedName>
</protein>
<feature type="transmembrane region" description="Helical" evidence="7">
    <location>
        <begin position="135"/>
        <end position="158"/>
    </location>
</feature>
<dbReference type="OrthoDB" id="9815445at2"/>
<keyword evidence="10" id="KW-1185">Reference proteome</keyword>
<gene>
    <name evidence="9" type="ORF">A3840_18815</name>
</gene>
<dbReference type="AlphaFoldDB" id="A0A178HJK7"/>
<dbReference type="InterPro" id="IPR035906">
    <property type="entry name" value="MetI-like_sf"/>
</dbReference>
<evidence type="ECO:0000256" key="5">
    <source>
        <dbReference type="ARBA" id="ARBA00022989"/>
    </source>
</evidence>
<dbReference type="GO" id="GO:0055085">
    <property type="term" value="P:transmembrane transport"/>
    <property type="evidence" value="ECO:0007669"/>
    <property type="project" value="InterPro"/>
</dbReference>
<evidence type="ECO:0000256" key="1">
    <source>
        <dbReference type="ARBA" id="ARBA00004651"/>
    </source>
</evidence>